<evidence type="ECO:0000313" key="5">
    <source>
        <dbReference type="Proteomes" id="UP000198925"/>
    </source>
</evidence>
<dbReference type="InterPro" id="IPR002938">
    <property type="entry name" value="FAD-bd"/>
</dbReference>
<keyword evidence="1" id="KW-0560">Oxidoreductase</keyword>
<dbReference type="PANTHER" id="PTHR13789:SF309">
    <property type="entry name" value="PUTATIVE (AFU_ORTHOLOGUE AFUA_6G14510)-RELATED"/>
    <property type="match status" value="1"/>
</dbReference>
<dbReference type="InterPro" id="IPR036188">
    <property type="entry name" value="FAD/NAD-bd_sf"/>
</dbReference>
<evidence type="ECO:0000313" key="4">
    <source>
        <dbReference type="EMBL" id="SDD29498.1"/>
    </source>
</evidence>
<name>A0A1G6TK77_9PROT</name>
<dbReference type="STRING" id="938405.SAMN02927895_03316"/>
<dbReference type="Gene3D" id="3.50.50.60">
    <property type="entry name" value="FAD/NAD(P)-binding domain"/>
    <property type="match status" value="1"/>
</dbReference>
<evidence type="ECO:0000259" key="3">
    <source>
        <dbReference type="Pfam" id="PF01494"/>
    </source>
</evidence>
<dbReference type="GO" id="GO:0004497">
    <property type="term" value="F:monooxygenase activity"/>
    <property type="evidence" value="ECO:0007669"/>
    <property type="project" value="UniProtKB-KW"/>
</dbReference>
<organism evidence="4 5">
    <name type="scientific">Belnapia rosea</name>
    <dbReference type="NCBI Taxonomy" id="938405"/>
    <lineage>
        <taxon>Bacteria</taxon>
        <taxon>Pseudomonadati</taxon>
        <taxon>Pseudomonadota</taxon>
        <taxon>Alphaproteobacteria</taxon>
        <taxon>Acetobacterales</taxon>
        <taxon>Roseomonadaceae</taxon>
        <taxon>Belnapia</taxon>
    </lineage>
</organism>
<dbReference type="InterPro" id="IPR050493">
    <property type="entry name" value="FAD-dep_Monooxygenase_BioMet"/>
</dbReference>
<dbReference type="PANTHER" id="PTHR13789">
    <property type="entry name" value="MONOOXYGENASE"/>
    <property type="match status" value="1"/>
</dbReference>
<protein>
    <submittedName>
        <fullName evidence="4">Salicylate hydroxylase</fullName>
    </submittedName>
</protein>
<dbReference type="RefSeq" id="WP_090663562.1">
    <property type="nucleotide sequence ID" value="NZ_FMZX01000006.1"/>
</dbReference>
<accession>A0A1G6TK77</accession>
<proteinExistence type="predicted"/>
<dbReference type="SUPFAM" id="SSF51905">
    <property type="entry name" value="FAD/NAD(P)-binding domain"/>
    <property type="match status" value="1"/>
</dbReference>
<dbReference type="PRINTS" id="PR00420">
    <property type="entry name" value="RNGMNOXGNASE"/>
</dbReference>
<dbReference type="Pfam" id="PF01494">
    <property type="entry name" value="FAD_binding_3"/>
    <property type="match status" value="1"/>
</dbReference>
<dbReference type="EMBL" id="FMZX01000006">
    <property type="protein sequence ID" value="SDD29498.1"/>
    <property type="molecule type" value="Genomic_DNA"/>
</dbReference>
<gene>
    <name evidence="4" type="ORF">SAMN04487779_1006103</name>
</gene>
<keyword evidence="5" id="KW-1185">Reference proteome</keyword>
<dbReference type="AlphaFoldDB" id="A0A1G6TK77"/>
<dbReference type="Proteomes" id="UP000198925">
    <property type="component" value="Unassembled WGS sequence"/>
</dbReference>
<evidence type="ECO:0000256" key="1">
    <source>
        <dbReference type="ARBA" id="ARBA00023002"/>
    </source>
</evidence>
<sequence length="395" mass="42519">MRVGIIGCGVAGSVLAEMLMGAPGFTVDIFDRMPRGSEEEAGTGLNCGPNAMKALRLHLPERHAAVRAASLPWRRWIIETADGQRLLDLTLETVAEDAGIRLRWSELYRQLRAPVADITHHELELVAVEEDAAGRLVPVLQAPDGARLRPRGYELLVAGDGRYSALRRLTAGAPRPVFHGIAMTRLLVPEAADCPFEDYGQWFNGNARLLAYRLPGGAAYIAGGFPLASAEAEIPPEARTAAFQRALYTPEDGRASPAVAWMCERLAAGIGAIHWARLQDAPLLRSAAAGRVLFLGDAAHAMVPTLGQGATQAIEDGVIAGAVLRRGGLAEDVAAWRDTRIEFVRRFSLEATDTMFPGQDAVAGSLAKGGPEFLARLRRLYTDVPPPEEFAPVRV</sequence>
<keyword evidence="2" id="KW-0503">Monooxygenase</keyword>
<feature type="domain" description="FAD-binding" evidence="3">
    <location>
        <begin position="285"/>
        <end position="321"/>
    </location>
</feature>
<dbReference type="GO" id="GO:0071949">
    <property type="term" value="F:FAD binding"/>
    <property type="evidence" value="ECO:0007669"/>
    <property type="project" value="InterPro"/>
</dbReference>
<reference evidence="4 5" key="1">
    <citation type="submission" date="2016-10" db="EMBL/GenBank/DDBJ databases">
        <authorList>
            <person name="de Groot N.N."/>
        </authorList>
    </citation>
    <scope>NUCLEOTIDE SEQUENCE [LARGE SCALE GENOMIC DNA]</scope>
    <source>
        <strain evidence="4 5">CPCC 100156</strain>
    </source>
</reference>
<evidence type="ECO:0000256" key="2">
    <source>
        <dbReference type="ARBA" id="ARBA00023033"/>
    </source>
</evidence>